<evidence type="ECO:0000256" key="8">
    <source>
        <dbReference type="ARBA" id="ARBA00023136"/>
    </source>
</evidence>
<evidence type="ECO:0000256" key="4">
    <source>
        <dbReference type="ARBA" id="ARBA00022581"/>
    </source>
</evidence>
<proteinExistence type="inferred from homology"/>
<organismHost>
    <name type="scientific">Pan troglodytes</name>
    <name type="common">Chimpanzee</name>
    <dbReference type="NCBI Taxonomy" id="9598"/>
</organismHost>
<evidence type="ECO:0000256" key="1">
    <source>
        <dbReference type="ARBA" id="ARBA00006933"/>
    </source>
</evidence>
<accession>Q699V3</accession>
<evidence type="ECO:0000256" key="10">
    <source>
        <dbReference type="ARBA" id="ARBA00023288"/>
    </source>
</evidence>
<evidence type="ECO:0000256" key="9">
    <source>
        <dbReference type="ARBA" id="ARBA00023280"/>
    </source>
</evidence>
<dbReference type="SUPFAM" id="SSF55671">
    <property type="entry name" value="Regulatory factor Nef"/>
    <property type="match status" value="1"/>
</dbReference>
<name>Q699V3_SIV</name>
<evidence type="ECO:0000313" key="14">
    <source>
        <dbReference type="Proteomes" id="UP000258288"/>
    </source>
</evidence>
<evidence type="ECO:0000256" key="5">
    <source>
        <dbReference type="ARBA" id="ARBA00022707"/>
    </source>
</evidence>
<evidence type="ECO:0000256" key="6">
    <source>
        <dbReference type="ARBA" id="ARBA00022870"/>
    </source>
</evidence>
<feature type="region of interest" description="Disordered" evidence="12">
    <location>
        <begin position="1"/>
        <end position="22"/>
    </location>
</feature>
<feature type="compositionally biased region" description="Polar residues" evidence="12">
    <location>
        <begin position="1"/>
        <end position="11"/>
    </location>
</feature>
<dbReference type="InterPro" id="IPR027481">
    <property type="entry name" value="HIV-1_Nef_core_sf"/>
</dbReference>
<keyword evidence="3" id="KW-1032">Host cell membrane</keyword>
<protein>
    <recommendedName>
        <fullName evidence="2 11">Protein Nef</fullName>
    </recommendedName>
</protein>
<keyword evidence="9 11" id="KW-0899">Viral immunoevasion</keyword>
<dbReference type="InterPro" id="IPR001558">
    <property type="entry name" value="HIV_Nef"/>
</dbReference>
<evidence type="ECO:0000256" key="11">
    <source>
        <dbReference type="RuleBase" id="RU000344"/>
    </source>
</evidence>
<keyword evidence="4" id="KW-0945">Host-virus interaction</keyword>
<keyword evidence="8" id="KW-0472">Membrane</keyword>
<evidence type="ECO:0000256" key="3">
    <source>
        <dbReference type="ARBA" id="ARBA00022511"/>
    </source>
</evidence>
<evidence type="ECO:0000256" key="2">
    <source>
        <dbReference type="ARBA" id="ARBA00013526"/>
    </source>
</evidence>
<keyword evidence="10 11" id="KW-0449">Lipoprotein</keyword>
<comment type="similarity">
    <text evidence="1 11">Belongs to the lentivirus primate group Nef protein family.</text>
</comment>
<keyword evidence="6" id="KW-1043">Host membrane</keyword>
<dbReference type="EMBL" id="AY523866">
    <property type="protein sequence ID" value="AAT68809.1"/>
    <property type="molecule type" value="Genomic_RNA"/>
</dbReference>
<dbReference type="Proteomes" id="UP000258288">
    <property type="component" value="Segment"/>
</dbReference>
<reference evidence="13 14" key="1">
    <citation type="journal article" date="2004" name="J. Virol.">
        <title>New simian immunodeficiency virus infecting De Brazza's monkeys (Cercopithecus neglectus): evidence for a cercopithecus monkey virus clade.</title>
        <authorList>
            <person name="Bibollet-Ruche F."/>
            <person name="Bailes E."/>
            <person name="Gao F."/>
            <person name="Pourrut X."/>
            <person name="Barlow K.L."/>
            <person name="Clewley J.P."/>
            <person name="Mwenda J.M."/>
            <person name="Langat D.K."/>
            <person name="Chege G.K."/>
            <person name="McClure H.M."/>
            <person name="Mpoudi-Ngole E."/>
            <person name="Delaporte E."/>
            <person name="Peeters M."/>
            <person name="Shaw G.M."/>
            <person name="Sharp P.M."/>
            <person name="Hahn B.H."/>
        </authorList>
    </citation>
    <scope>NUCLEOTIDE SEQUENCE [LARGE SCALE GENOMIC DNA]</scope>
    <source>
        <strain evidence="13 14">SIVdebCM5</strain>
    </source>
</reference>
<evidence type="ECO:0000313" key="13">
    <source>
        <dbReference type="EMBL" id="AAT68809.1"/>
    </source>
</evidence>
<sequence>MGGKNSKTPSFGQGKKSGSGSKGLLRWRYKDLSGEAETFSPFLQESDKEQSCYSTEEPLYADPHREIKCTQRAQECYDEEHGIGFAVRPRVPIREPTYKLMIDYSHYLKEKGGLEDIFYSARRHAILEIHAHHEWGIIPGWLKYTEGPGPRYPTYFGFLFKLVPVEIADPDYENDERNILLHDAHQGQAEDPHKERLVWKFDSSLAYCYKAGHEAHKPEHNRRCMFPKRK</sequence>
<dbReference type="Gene3D" id="3.30.62.10">
    <property type="entry name" value="Nef Regulatory Factor"/>
    <property type="match status" value="1"/>
</dbReference>
<evidence type="ECO:0000256" key="7">
    <source>
        <dbReference type="ARBA" id="ARBA00023026"/>
    </source>
</evidence>
<keyword evidence="7 11" id="KW-0843">Virulence</keyword>
<keyword evidence="5 11" id="KW-0519">Myristate</keyword>
<organismHost>
    <name type="scientific">Cercopithecidae</name>
    <name type="common">Old World monkeys</name>
    <dbReference type="NCBI Taxonomy" id="9527"/>
</organismHost>
<organism evidence="13 14">
    <name type="scientific">Simian immunodeficiency virus</name>
    <name type="common">SIV</name>
    <dbReference type="NCBI Taxonomy" id="11723"/>
    <lineage>
        <taxon>Viruses</taxon>
        <taxon>Riboviria</taxon>
        <taxon>Pararnavirae</taxon>
        <taxon>Artverviricota</taxon>
        <taxon>Revtraviricetes</taxon>
        <taxon>Ortervirales</taxon>
        <taxon>Retroviridae</taxon>
        <taxon>Orthoretrovirinae</taxon>
        <taxon>Lentivirus</taxon>
        <taxon>Lentivirus simimdef</taxon>
    </lineage>
</organism>
<evidence type="ECO:0000256" key="12">
    <source>
        <dbReference type="SAM" id="MobiDB-lite"/>
    </source>
</evidence>
<dbReference type="Pfam" id="PF00469">
    <property type="entry name" value="F-protein"/>
    <property type="match status" value="1"/>
</dbReference>
<dbReference type="GO" id="GO:0005525">
    <property type="term" value="F:GTP binding"/>
    <property type="evidence" value="ECO:0007669"/>
    <property type="project" value="InterPro"/>
</dbReference>